<evidence type="ECO:0000313" key="2">
    <source>
        <dbReference type="Proteomes" id="UP000006762"/>
    </source>
</evidence>
<organism evidence="1 2">
    <name type="scientific">Celeribacter baekdonensis B30</name>
    <dbReference type="NCBI Taxonomy" id="1208323"/>
    <lineage>
        <taxon>Bacteria</taxon>
        <taxon>Pseudomonadati</taxon>
        <taxon>Pseudomonadota</taxon>
        <taxon>Alphaproteobacteria</taxon>
        <taxon>Rhodobacterales</taxon>
        <taxon>Roseobacteraceae</taxon>
        <taxon>Celeribacter</taxon>
    </lineage>
</organism>
<dbReference type="Proteomes" id="UP000006762">
    <property type="component" value="Unassembled WGS sequence"/>
</dbReference>
<dbReference type="Pfam" id="PF20603">
    <property type="entry name" value="Bact_hydrolase"/>
    <property type="match status" value="1"/>
</dbReference>
<dbReference type="AlphaFoldDB" id="K2KAM3"/>
<sequence>MRINELPHYDMSINTTGCCPKFNPEGWDGQDLHFRDKPMVRAVTMSAMHVPLNMGRVFSRVQGHIEDAGAFDSDDCIVLTRDTSPWASEHYFSVGKPVENEEMTTLSGDFVTKVFEGPYREARNWYREMQELIRKRGGTSGDIYFFYTTCPRCAKAYGKNYVVGVAETYVA</sequence>
<dbReference type="eggNOG" id="ENOG502ZZSG">
    <property type="taxonomic scope" value="Bacteria"/>
</dbReference>
<gene>
    <name evidence="1" type="ORF">B30_01800</name>
</gene>
<keyword evidence="2" id="KW-1185">Reference proteome</keyword>
<accession>K2KAM3</accession>
<dbReference type="EMBL" id="AMRK01000001">
    <property type="protein sequence ID" value="EKE74420.1"/>
    <property type="molecule type" value="Genomic_DNA"/>
</dbReference>
<dbReference type="PATRIC" id="fig|1208323.3.peg.371"/>
<dbReference type="InterPro" id="IPR046766">
    <property type="entry name" value="Bact_hydrolase"/>
</dbReference>
<protein>
    <submittedName>
        <fullName evidence="1">Uncharacterized protein</fullName>
    </submittedName>
</protein>
<reference evidence="1 2" key="1">
    <citation type="submission" date="2012-09" db="EMBL/GenBank/DDBJ databases">
        <title>Celeribacter baekdonensis B30 Genome Sequencing.</title>
        <authorList>
            <person name="Wang W."/>
        </authorList>
    </citation>
    <scope>NUCLEOTIDE SEQUENCE [LARGE SCALE GENOMIC DNA]</scope>
    <source>
        <strain evidence="1 2">B30</strain>
    </source>
</reference>
<comment type="caution">
    <text evidence="1">The sequence shown here is derived from an EMBL/GenBank/DDBJ whole genome shotgun (WGS) entry which is preliminary data.</text>
</comment>
<dbReference type="RefSeq" id="WP_009570268.1">
    <property type="nucleotide sequence ID" value="NZ_AMRK01000001.1"/>
</dbReference>
<proteinExistence type="predicted"/>
<evidence type="ECO:0000313" key="1">
    <source>
        <dbReference type="EMBL" id="EKE74420.1"/>
    </source>
</evidence>
<dbReference type="OrthoDB" id="1092674at2"/>
<name>K2KAM3_9RHOB</name>